<protein>
    <submittedName>
        <fullName evidence="2">Uncharacterized protein</fullName>
    </submittedName>
</protein>
<keyword evidence="3" id="KW-1185">Reference proteome</keyword>
<proteinExistence type="predicted"/>
<feature type="chain" id="PRO_5045140110" evidence="1">
    <location>
        <begin position="22"/>
        <end position="187"/>
    </location>
</feature>
<evidence type="ECO:0000313" key="2">
    <source>
        <dbReference type="EMBL" id="MFB9105571.1"/>
    </source>
</evidence>
<dbReference type="PROSITE" id="PS51257">
    <property type="entry name" value="PROKAR_LIPOPROTEIN"/>
    <property type="match status" value="1"/>
</dbReference>
<feature type="signal peptide" evidence="1">
    <location>
        <begin position="1"/>
        <end position="21"/>
    </location>
</feature>
<dbReference type="Proteomes" id="UP001589590">
    <property type="component" value="Unassembled WGS sequence"/>
</dbReference>
<name>A0ABV5H1H2_9FLAO</name>
<dbReference type="RefSeq" id="WP_290271692.1">
    <property type="nucleotide sequence ID" value="NZ_JAUFQP010000013.1"/>
</dbReference>
<gene>
    <name evidence="2" type="ORF">ACFFU1_11715</name>
</gene>
<accession>A0ABV5H1H2</accession>
<keyword evidence="1" id="KW-0732">Signal</keyword>
<evidence type="ECO:0000313" key="3">
    <source>
        <dbReference type="Proteomes" id="UP001589590"/>
    </source>
</evidence>
<evidence type="ECO:0000256" key="1">
    <source>
        <dbReference type="SAM" id="SignalP"/>
    </source>
</evidence>
<organism evidence="2 3">
    <name type="scientific">Algibacter miyuki</name>
    <dbReference type="NCBI Taxonomy" id="1306933"/>
    <lineage>
        <taxon>Bacteria</taxon>
        <taxon>Pseudomonadati</taxon>
        <taxon>Bacteroidota</taxon>
        <taxon>Flavobacteriia</taxon>
        <taxon>Flavobacteriales</taxon>
        <taxon>Flavobacteriaceae</taxon>
        <taxon>Algibacter</taxon>
    </lineage>
</organism>
<comment type="caution">
    <text evidence="2">The sequence shown here is derived from an EMBL/GenBank/DDBJ whole genome shotgun (WGS) entry which is preliminary data.</text>
</comment>
<reference evidence="2 3" key="1">
    <citation type="submission" date="2024-09" db="EMBL/GenBank/DDBJ databases">
        <authorList>
            <person name="Sun Q."/>
            <person name="Mori K."/>
        </authorList>
    </citation>
    <scope>NUCLEOTIDE SEQUENCE [LARGE SCALE GENOMIC DNA]</scope>
    <source>
        <strain evidence="2 3">CECT 8300</strain>
    </source>
</reference>
<dbReference type="EMBL" id="JBHMFA010000009">
    <property type="protein sequence ID" value="MFB9105571.1"/>
    <property type="molecule type" value="Genomic_DNA"/>
</dbReference>
<sequence>MIKRILFKICLGFTLSSLLFACTEEIDFDQAEDLVIKPVVSASLAYFDEPATQFFVAGTEVTSVQDFVSVEFFNNEFVVDNVEKAELVFETKNTINRTFELQIDFLDASGRVQHSFIVREDASGDNADEISTHTEVFENGTLNALKRTTQMVFTLRMLPGEPLTANTPGRVEYKSYAAFYLNLNQEG</sequence>